<evidence type="ECO:0000259" key="2">
    <source>
        <dbReference type="Pfam" id="PF06724"/>
    </source>
</evidence>
<feature type="domain" description="DUF1206" evidence="2">
    <location>
        <begin position="21"/>
        <end position="89"/>
    </location>
</feature>
<reference evidence="3 4" key="2">
    <citation type="submission" date="2018-06" db="EMBL/GenBank/DDBJ databases">
        <title>Metagenomic assembly of (sub)arctic Cyanobacteria and their associated microbiome from non-axenic cultures.</title>
        <authorList>
            <person name="Baurain D."/>
        </authorList>
    </citation>
    <scope>NUCLEOTIDE SEQUENCE [LARGE SCALE GENOMIC DNA]</scope>
    <source>
        <strain evidence="3">ULC129bin1</strain>
    </source>
</reference>
<keyword evidence="1" id="KW-0472">Membrane</keyword>
<feature type="transmembrane region" description="Helical" evidence="1">
    <location>
        <begin position="195"/>
        <end position="216"/>
    </location>
</feature>
<accession>A0A2W4VBM5</accession>
<keyword evidence="1" id="KW-1133">Transmembrane helix</keyword>
<dbReference type="AlphaFoldDB" id="A0A2W4VBM5"/>
<feature type="transmembrane region" description="Helical" evidence="1">
    <location>
        <begin position="21"/>
        <end position="44"/>
    </location>
</feature>
<sequence>MASSSKTHRTVERWIEYYARFGYGAKGVIYGSTGLLALLEALDISEGETVGSEGALKTIGAQPFGRAMLVVLGISLMGYVGWRFIQAVLDPEHSGTDASDILRRFSYACSGLAYVGVAFTAVKILTAGSSEGGTTTQERVVKLIRMPYGQWLVGAGGLIVFGIGCYYFYRAIKAEFRKQFKHHQMSDAAKTWANIVGRVGIAARGFVYVVIGFFGMRAAWSFDPSLIKTTEEAMAVFDNDSTDEWILATLGVGFIAYGVHMGFQAVYRSIDPL</sequence>
<proteinExistence type="predicted"/>
<dbReference type="Proteomes" id="UP000249354">
    <property type="component" value="Unassembled WGS sequence"/>
</dbReference>
<comment type="caution">
    <text evidence="3">The sequence shown here is derived from an EMBL/GenBank/DDBJ whole genome shotgun (WGS) entry which is preliminary data.</text>
</comment>
<protein>
    <recommendedName>
        <fullName evidence="2">DUF1206 domain-containing protein</fullName>
    </recommendedName>
</protein>
<evidence type="ECO:0000313" key="4">
    <source>
        <dbReference type="Proteomes" id="UP000249354"/>
    </source>
</evidence>
<dbReference type="EMBL" id="QBMC01000251">
    <property type="protein sequence ID" value="PZO09501.1"/>
    <property type="molecule type" value="Genomic_DNA"/>
</dbReference>
<reference evidence="4" key="1">
    <citation type="submission" date="2018-04" db="EMBL/GenBank/DDBJ databases">
        <authorList>
            <person name="Cornet L."/>
        </authorList>
    </citation>
    <scope>NUCLEOTIDE SEQUENCE [LARGE SCALE GENOMIC DNA]</scope>
</reference>
<evidence type="ECO:0000313" key="3">
    <source>
        <dbReference type="EMBL" id="PZO09501.1"/>
    </source>
</evidence>
<gene>
    <name evidence="3" type="ORF">DCF25_21610</name>
</gene>
<keyword evidence="1" id="KW-0812">Transmembrane</keyword>
<feature type="domain" description="DUF1206" evidence="2">
    <location>
        <begin position="199"/>
        <end position="268"/>
    </location>
</feature>
<name>A0A2W4VBM5_9CYAN</name>
<dbReference type="InterPro" id="IPR009597">
    <property type="entry name" value="DUF1206"/>
</dbReference>
<organism evidence="3 4">
    <name type="scientific">Leptolyngbya foveolarum</name>
    <dbReference type="NCBI Taxonomy" id="47253"/>
    <lineage>
        <taxon>Bacteria</taxon>
        <taxon>Bacillati</taxon>
        <taxon>Cyanobacteriota</taxon>
        <taxon>Cyanophyceae</taxon>
        <taxon>Leptolyngbyales</taxon>
        <taxon>Leptolyngbyaceae</taxon>
        <taxon>Leptolyngbya group</taxon>
        <taxon>Leptolyngbya</taxon>
    </lineage>
</organism>
<feature type="transmembrane region" description="Helical" evidence="1">
    <location>
        <begin position="245"/>
        <end position="267"/>
    </location>
</feature>
<evidence type="ECO:0000256" key="1">
    <source>
        <dbReference type="SAM" id="Phobius"/>
    </source>
</evidence>
<feature type="domain" description="DUF1206" evidence="2">
    <location>
        <begin position="106"/>
        <end position="173"/>
    </location>
</feature>
<feature type="transmembrane region" description="Helical" evidence="1">
    <location>
        <begin position="105"/>
        <end position="128"/>
    </location>
</feature>
<feature type="transmembrane region" description="Helical" evidence="1">
    <location>
        <begin position="64"/>
        <end position="85"/>
    </location>
</feature>
<dbReference type="Pfam" id="PF06724">
    <property type="entry name" value="DUF1206"/>
    <property type="match status" value="3"/>
</dbReference>
<feature type="transmembrane region" description="Helical" evidence="1">
    <location>
        <begin position="148"/>
        <end position="169"/>
    </location>
</feature>